<dbReference type="GO" id="GO:0006355">
    <property type="term" value="P:regulation of DNA-templated transcription"/>
    <property type="evidence" value="ECO:0007669"/>
    <property type="project" value="InterPro"/>
</dbReference>
<name>A0A8J3IEE3_9CHLR</name>
<gene>
    <name evidence="3" type="ORF">KSX_93800</name>
</gene>
<dbReference type="Gene3D" id="3.30.450.20">
    <property type="entry name" value="PAS domain"/>
    <property type="match status" value="1"/>
</dbReference>
<dbReference type="NCBIfam" id="TIGR00229">
    <property type="entry name" value="sensory_box"/>
    <property type="match status" value="1"/>
</dbReference>
<dbReference type="Proteomes" id="UP000612362">
    <property type="component" value="Unassembled WGS sequence"/>
</dbReference>
<keyword evidence="4" id="KW-1185">Reference proteome</keyword>
<comment type="caution">
    <text evidence="3">The sequence shown here is derived from an EMBL/GenBank/DDBJ whole genome shotgun (WGS) entry which is preliminary data.</text>
</comment>
<evidence type="ECO:0000313" key="4">
    <source>
        <dbReference type="Proteomes" id="UP000612362"/>
    </source>
</evidence>
<dbReference type="InterPro" id="IPR013767">
    <property type="entry name" value="PAS_fold"/>
</dbReference>
<dbReference type="SMART" id="SM00091">
    <property type="entry name" value="PAS"/>
    <property type="match status" value="1"/>
</dbReference>
<dbReference type="AlphaFoldDB" id="A0A8J3IEE3"/>
<dbReference type="CDD" id="cd00130">
    <property type="entry name" value="PAS"/>
    <property type="match status" value="1"/>
</dbReference>
<reference evidence="3" key="1">
    <citation type="submission" date="2020-10" db="EMBL/GenBank/DDBJ databases">
        <title>Taxonomic study of unclassified bacteria belonging to the class Ktedonobacteria.</title>
        <authorList>
            <person name="Yabe S."/>
            <person name="Wang C.M."/>
            <person name="Zheng Y."/>
            <person name="Sakai Y."/>
            <person name="Cavaletti L."/>
            <person name="Monciardini P."/>
            <person name="Donadio S."/>
        </authorList>
    </citation>
    <scope>NUCLEOTIDE SEQUENCE</scope>
    <source>
        <strain evidence="3">SOSP1-1</strain>
    </source>
</reference>
<protein>
    <recommendedName>
        <fullName evidence="2">PAS domain-containing protein</fullName>
    </recommendedName>
</protein>
<feature type="region of interest" description="Disordered" evidence="1">
    <location>
        <begin position="1"/>
        <end position="24"/>
    </location>
</feature>
<dbReference type="EMBL" id="BNJF01000011">
    <property type="protein sequence ID" value="GHO51217.1"/>
    <property type="molecule type" value="Genomic_DNA"/>
</dbReference>
<dbReference type="InterPro" id="IPR000014">
    <property type="entry name" value="PAS"/>
</dbReference>
<feature type="compositionally biased region" description="Polar residues" evidence="1">
    <location>
        <begin position="10"/>
        <end position="24"/>
    </location>
</feature>
<feature type="domain" description="PAS" evidence="2">
    <location>
        <begin position="25"/>
        <end position="70"/>
    </location>
</feature>
<dbReference type="InterPro" id="IPR035965">
    <property type="entry name" value="PAS-like_dom_sf"/>
</dbReference>
<sequence>MGVREKDNYRTMSNTEQTQHVTPASSDTLLTLLETLPGALFIVDEAATIVYANASAQALLGVTREDVVGKPLWRGAPQLVSATLYQAVQQTRQTRKPAEVEYESPVTGPGCMCRSLPQLGD</sequence>
<dbReference type="SUPFAM" id="SSF55785">
    <property type="entry name" value="PYP-like sensor domain (PAS domain)"/>
    <property type="match status" value="1"/>
</dbReference>
<evidence type="ECO:0000313" key="3">
    <source>
        <dbReference type="EMBL" id="GHO51217.1"/>
    </source>
</evidence>
<proteinExistence type="predicted"/>
<evidence type="ECO:0000256" key="1">
    <source>
        <dbReference type="SAM" id="MobiDB-lite"/>
    </source>
</evidence>
<evidence type="ECO:0000259" key="2">
    <source>
        <dbReference type="PROSITE" id="PS50112"/>
    </source>
</evidence>
<organism evidence="3 4">
    <name type="scientific">Ktedonospora formicarum</name>
    <dbReference type="NCBI Taxonomy" id="2778364"/>
    <lineage>
        <taxon>Bacteria</taxon>
        <taxon>Bacillati</taxon>
        <taxon>Chloroflexota</taxon>
        <taxon>Ktedonobacteria</taxon>
        <taxon>Ktedonobacterales</taxon>
        <taxon>Ktedonobacteraceae</taxon>
        <taxon>Ktedonospora</taxon>
    </lineage>
</organism>
<dbReference type="Pfam" id="PF00989">
    <property type="entry name" value="PAS"/>
    <property type="match status" value="1"/>
</dbReference>
<dbReference type="PROSITE" id="PS50112">
    <property type="entry name" value="PAS"/>
    <property type="match status" value="1"/>
</dbReference>
<accession>A0A8J3IEE3</accession>